<protein>
    <submittedName>
        <fullName evidence="1">Uncharacterized protein</fullName>
    </submittedName>
</protein>
<name>A0ABR5VV65_9GAMM</name>
<gene>
    <name evidence="1" type="ORF">A2I98_08795</name>
</gene>
<sequence length="276" mass="31492">MQIVLNSLSFHGQFSDDRDALDALIEMADVAESSNMALFSARKMFFAEASLKDAMLTDDKTIHSLMAELMGQYSPEQALLHQRLLGLFIQKTRIIEEHQKDYEVNFNSQVINHTCVNFCFAGTLHHALFSCAASDKFEESIIQVEKNGSELFTLNIIKHDCLKSVTWINKDNNKKHVGKDVRYGKHNSSRMDLSGETAQFALSNSVRLPSDGSCLYFNSKQWYKFNFESENLAHGFCEDTPNKQKNFNLAKRVFDDLQGESIGQVFIEYTKHRPPI</sequence>
<evidence type="ECO:0000313" key="2">
    <source>
        <dbReference type="Proteomes" id="UP000075621"/>
    </source>
</evidence>
<dbReference type="Proteomes" id="UP000075621">
    <property type="component" value="Unassembled WGS sequence"/>
</dbReference>
<dbReference type="EMBL" id="LVCM01000007">
    <property type="protein sequence ID" value="KYL34915.1"/>
    <property type="molecule type" value="Genomic_DNA"/>
</dbReference>
<dbReference type="RefSeq" id="WP_064384922.1">
    <property type="nucleotide sequence ID" value="NZ_LVCM01000007.1"/>
</dbReference>
<accession>A0ABR5VV65</accession>
<reference evidence="1 2" key="1">
    <citation type="submission" date="2016-03" db="EMBL/GenBank/DDBJ databases">
        <authorList>
            <person name="Zhang H."/>
            <person name="Liu R."/>
            <person name="Wang M."/>
            <person name="Wang H."/>
            <person name="Wang L."/>
            <person name="Song L."/>
        </authorList>
    </citation>
    <scope>NUCLEOTIDE SEQUENCE [LARGE SCALE GENOMIC DNA]</scope>
    <source>
        <strain evidence="1 2">DSM 16098</strain>
    </source>
</reference>
<evidence type="ECO:0000313" key="1">
    <source>
        <dbReference type="EMBL" id="KYL34915.1"/>
    </source>
</evidence>
<organism evidence="1 2">
    <name type="scientific">Pseudoalteromonas agarivorans</name>
    <dbReference type="NCBI Taxonomy" id="176102"/>
    <lineage>
        <taxon>Bacteria</taxon>
        <taxon>Pseudomonadati</taxon>
        <taxon>Pseudomonadota</taxon>
        <taxon>Gammaproteobacteria</taxon>
        <taxon>Alteromonadales</taxon>
        <taxon>Pseudoalteromonadaceae</taxon>
        <taxon>Pseudoalteromonas</taxon>
    </lineage>
</organism>
<comment type="caution">
    <text evidence="1">The sequence shown here is derived from an EMBL/GenBank/DDBJ whole genome shotgun (WGS) entry which is preliminary data.</text>
</comment>
<proteinExistence type="predicted"/>